<dbReference type="GO" id="GO:0016787">
    <property type="term" value="F:hydrolase activity"/>
    <property type="evidence" value="ECO:0007669"/>
    <property type="project" value="UniProtKB-KW"/>
</dbReference>
<sequence>MSINTSRLHQSLIRYLKIDSESTNELAMAQTLAEDLGHLGFEVTKQEVDPAISNAFNIYARLKGQLPGNILFSCHMDTVSPGNGIEPIIEDGVMRSKGDTILGADDKSGIAAILEAITSVQETEMPHQSIEVAFTVHEEGGLHGSKAFDLSPIQSQQAVVLDSGGPIGTIITQAPGQQSLTVTIKGKPAHAGLAPEQGINALSVAARAIDSMKLGRIDEETTSNIGVVNGGQATNVVMPELVLKAEARSLDNAKLEQQVAHMQQGFMDAANAFGAECVIDTVPSYGAYQLADDHPLVESVSKAFAAIGIQAQTGPTGGGSDANIFNQRGIPTVNLSTGMSKVHTTEEFIVLEDLNRITEFVRAYITQE</sequence>
<feature type="domain" description="Peptidase M20 dimerisation" evidence="4">
    <location>
        <begin position="176"/>
        <end position="264"/>
    </location>
</feature>
<comment type="caution">
    <text evidence="5">The sequence shown here is derived from an EMBL/GenBank/DDBJ whole genome shotgun (WGS) entry which is preliminary data.</text>
</comment>
<dbReference type="Gene3D" id="3.30.70.360">
    <property type="match status" value="1"/>
</dbReference>
<protein>
    <submittedName>
        <fullName evidence="5">Peptidase M20</fullName>
    </submittedName>
</protein>
<dbReference type="NCBIfam" id="TIGR01883">
    <property type="entry name" value="PepT-like"/>
    <property type="match status" value="1"/>
</dbReference>
<dbReference type="InterPro" id="IPR002933">
    <property type="entry name" value="Peptidase_M20"/>
</dbReference>
<reference evidence="5" key="1">
    <citation type="journal article" date="2014" name="Int. J. Syst. Evol. Microbiol.">
        <title>Complete genome sequence of Corynebacterium casei LMG S-19264T (=DSM 44701T), isolated from a smear-ripened cheese.</title>
        <authorList>
            <consortium name="US DOE Joint Genome Institute (JGI-PGF)"/>
            <person name="Walter F."/>
            <person name="Albersmeier A."/>
            <person name="Kalinowski J."/>
            <person name="Ruckert C."/>
        </authorList>
    </citation>
    <scope>NUCLEOTIDE SEQUENCE</scope>
    <source>
        <strain evidence="5">NBRC 101628</strain>
    </source>
</reference>
<dbReference type="Pfam" id="PF07687">
    <property type="entry name" value="M20_dimer"/>
    <property type="match status" value="1"/>
</dbReference>
<dbReference type="InterPro" id="IPR011650">
    <property type="entry name" value="Peptidase_M20_dimer"/>
</dbReference>
<evidence type="ECO:0000313" key="5">
    <source>
        <dbReference type="EMBL" id="GLP96554.1"/>
    </source>
</evidence>
<dbReference type="Pfam" id="PF01546">
    <property type="entry name" value="Peptidase_M20"/>
    <property type="match status" value="1"/>
</dbReference>
<dbReference type="Proteomes" id="UP001161422">
    <property type="component" value="Unassembled WGS sequence"/>
</dbReference>
<evidence type="ECO:0000259" key="4">
    <source>
        <dbReference type="Pfam" id="PF07687"/>
    </source>
</evidence>
<dbReference type="InterPro" id="IPR036264">
    <property type="entry name" value="Bact_exopeptidase_dim_dom"/>
</dbReference>
<dbReference type="PANTHER" id="PTHR42994:SF2">
    <property type="entry name" value="PEPTIDASE"/>
    <property type="match status" value="1"/>
</dbReference>
<dbReference type="SUPFAM" id="SSF55031">
    <property type="entry name" value="Bacterial exopeptidase dimerisation domain"/>
    <property type="match status" value="1"/>
</dbReference>
<dbReference type="RefSeq" id="WP_095507272.1">
    <property type="nucleotide sequence ID" value="NZ_BSNC01000004.1"/>
</dbReference>
<evidence type="ECO:0000313" key="6">
    <source>
        <dbReference type="Proteomes" id="UP001161422"/>
    </source>
</evidence>
<dbReference type="SUPFAM" id="SSF53187">
    <property type="entry name" value="Zn-dependent exopeptidases"/>
    <property type="match status" value="1"/>
</dbReference>
<organism evidence="5 6">
    <name type="scientific">Paraferrimonas sedimenticola</name>
    <dbReference type="NCBI Taxonomy" id="375674"/>
    <lineage>
        <taxon>Bacteria</taxon>
        <taxon>Pseudomonadati</taxon>
        <taxon>Pseudomonadota</taxon>
        <taxon>Gammaproteobacteria</taxon>
        <taxon>Alteromonadales</taxon>
        <taxon>Ferrimonadaceae</taxon>
        <taxon>Paraferrimonas</taxon>
    </lineage>
</organism>
<comment type="cofactor">
    <cofactor evidence="1">
        <name>Zn(2+)</name>
        <dbReference type="ChEBI" id="CHEBI:29105"/>
    </cofactor>
</comment>
<name>A0AA37RX76_9GAMM</name>
<dbReference type="PANTHER" id="PTHR42994">
    <property type="entry name" value="PEPTIDASE T"/>
    <property type="match status" value="1"/>
</dbReference>
<dbReference type="EMBL" id="BSNC01000004">
    <property type="protein sequence ID" value="GLP96554.1"/>
    <property type="molecule type" value="Genomic_DNA"/>
</dbReference>
<dbReference type="InterPro" id="IPR010162">
    <property type="entry name" value="PepT-like"/>
</dbReference>
<dbReference type="Gene3D" id="3.40.630.10">
    <property type="entry name" value="Zn peptidases"/>
    <property type="match status" value="1"/>
</dbReference>
<gene>
    <name evidence="5" type="primary">pepT3</name>
    <name evidence="5" type="ORF">GCM10007895_18600</name>
</gene>
<keyword evidence="6" id="KW-1185">Reference proteome</keyword>
<dbReference type="AlphaFoldDB" id="A0AA37RX76"/>
<reference evidence="5" key="2">
    <citation type="submission" date="2023-01" db="EMBL/GenBank/DDBJ databases">
        <title>Draft genome sequence of Paraferrimonas sedimenticola strain NBRC 101628.</title>
        <authorList>
            <person name="Sun Q."/>
            <person name="Mori K."/>
        </authorList>
    </citation>
    <scope>NUCLEOTIDE SEQUENCE</scope>
    <source>
        <strain evidence="5">NBRC 101628</strain>
    </source>
</reference>
<keyword evidence="3" id="KW-0862">Zinc</keyword>
<accession>A0AA37RX76</accession>
<evidence type="ECO:0000256" key="1">
    <source>
        <dbReference type="ARBA" id="ARBA00001947"/>
    </source>
</evidence>
<proteinExistence type="predicted"/>
<evidence type="ECO:0000256" key="3">
    <source>
        <dbReference type="ARBA" id="ARBA00022833"/>
    </source>
</evidence>
<evidence type="ECO:0000256" key="2">
    <source>
        <dbReference type="ARBA" id="ARBA00022801"/>
    </source>
</evidence>
<keyword evidence="2" id="KW-0378">Hydrolase</keyword>